<proteinExistence type="predicted"/>
<dbReference type="InParanoid" id="A2DX09"/>
<organism evidence="1 2">
    <name type="scientific">Trichomonas vaginalis (strain ATCC PRA-98 / G3)</name>
    <dbReference type="NCBI Taxonomy" id="412133"/>
    <lineage>
        <taxon>Eukaryota</taxon>
        <taxon>Metamonada</taxon>
        <taxon>Parabasalia</taxon>
        <taxon>Trichomonadida</taxon>
        <taxon>Trichomonadidae</taxon>
        <taxon>Trichomonas</taxon>
    </lineage>
</organism>
<reference evidence="1" key="1">
    <citation type="submission" date="2006-10" db="EMBL/GenBank/DDBJ databases">
        <authorList>
            <person name="Amadeo P."/>
            <person name="Zhao Q."/>
            <person name="Wortman J."/>
            <person name="Fraser-Liggett C."/>
            <person name="Carlton J."/>
        </authorList>
    </citation>
    <scope>NUCLEOTIDE SEQUENCE</scope>
    <source>
        <strain evidence="1">G3</strain>
    </source>
</reference>
<dbReference type="EMBL" id="DS113261">
    <property type="protein sequence ID" value="EAY15036.1"/>
    <property type="molecule type" value="Genomic_DNA"/>
</dbReference>
<gene>
    <name evidence="1" type="ORF">TVAG_019360</name>
</gene>
<name>A2DX09_TRIV3</name>
<evidence type="ECO:0000313" key="1">
    <source>
        <dbReference type="EMBL" id="EAY15036.1"/>
    </source>
</evidence>
<reference evidence="1" key="2">
    <citation type="journal article" date="2007" name="Science">
        <title>Draft genome sequence of the sexually transmitted pathogen Trichomonas vaginalis.</title>
        <authorList>
            <person name="Carlton J.M."/>
            <person name="Hirt R.P."/>
            <person name="Silva J.C."/>
            <person name="Delcher A.L."/>
            <person name="Schatz M."/>
            <person name="Zhao Q."/>
            <person name="Wortman J.R."/>
            <person name="Bidwell S.L."/>
            <person name="Alsmark U.C.M."/>
            <person name="Besteiro S."/>
            <person name="Sicheritz-Ponten T."/>
            <person name="Noel C.J."/>
            <person name="Dacks J.B."/>
            <person name="Foster P.G."/>
            <person name="Simillion C."/>
            <person name="Van de Peer Y."/>
            <person name="Miranda-Saavedra D."/>
            <person name="Barton G.J."/>
            <person name="Westrop G.D."/>
            <person name="Mueller S."/>
            <person name="Dessi D."/>
            <person name="Fiori P.L."/>
            <person name="Ren Q."/>
            <person name="Paulsen I."/>
            <person name="Zhang H."/>
            <person name="Bastida-Corcuera F.D."/>
            <person name="Simoes-Barbosa A."/>
            <person name="Brown M.T."/>
            <person name="Hayes R.D."/>
            <person name="Mukherjee M."/>
            <person name="Okumura C.Y."/>
            <person name="Schneider R."/>
            <person name="Smith A.J."/>
            <person name="Vanacova S."/>
            <person name="Villalvazo M."/>
            <person name="Haas B.J."/>
            <person name="Pertea M."/>
            <person name="Feldblyum T.V."/>
            <person name="Utterback T.R."/>
            <person name="Shu C.L."/>
            <person name="Osoegawa K."/>
            <person name="de Jong P.J."/>
            <person name="Hrdy I."/>
            <person name="Horvathova L."/>
            <person name="Zubacova Z."/>
            <person name="Dolezal P."/>
            <person name="Malik S.B."/>
            <person name="Logsdon J.M. Jr."/>
            <person name="Henze K."/>
            <person name="Gupta A."/>
            <person name="Wang C.C."/>
            <person name="Dunne R.L."/>
            <person name="Upcroft J.A."/>
            <person name="Upcroft P."/>
            <person name="White O."/>
            <person name="Salzberg S.L."/>
            <person name="Tang P."/>
            <person name="Chiu C.-H."/>
            <person name="Lee Y.-S."/>
            <person name="Embley T.M."/>
            <person name="Coombs G.H."/>
            <person name="Mottram J.C."/>
            <person name="Tachezy J."/>
            <person name="Fraser-Liggett C.M."/>
            <person name="Johnson P.J."/>
        </authorList>
    </citation>
    <scope>NUCLEOTIDE SEQUENCE [LARGE SCALE GENOMIC DNA]</scope>
    <source>
        <strain evidence="1">G3</strain>
    </source>
</reference>
<accession>A2DX09</accession>
<dbReference type="RefSeq" id="XP_001327259.1">
    <property type="nucleotide sequence ID" value="XM_001327224.1"/>
</dbReference>
<sequence>MHTDWFSKLDVDEKFVFIYRLNAIGKLLSKQKYPMIFETTGGAENLIRTALMFSQGVLNFNDTKIDIIYEISAKILKICPEIVSKFAPKEFTVAANTRSPSSILFFAEACSQNSEIPAEIEEIPNIIRELVIDEKCQISESHSNISESVLKILMSLQNFADIIGILCNLCEPAFAMQIVTFPQLVVKISLQIPSQYRNQILETFIEAFLKRFNFPASLSDRISFKAPTNEFANAVFAAFTEIFPKIEEVPYHEEIFHILINNVLLNRSVYYEPSLELMNLIMAMLDRFTDLVAKSYDILKAAKTDNSDGVLMKLNSFVEKKILSEKSISSNVAYELYQNVKFINLVLSDVFSENTWEFELQKLYSNLLIFPAETVSSKKFDELFNCSSLKEVISKFSSLDYLSNSKFDENIIYSREELILSLTNKPILQGNVYPSLVSSMNFISKTILKNVTENMVYTSILSRMEDELSNPSFCLDRFFEIISEVQNDAVRLHTISSRIQSVFETSSEITNSFIKNYDHFKYLLDDREIVRKEYATVLITACRCNPSQNILNDLLEKINPDLCQSWAKLDSIFIVASSLCPKSEEFSVAERLSQFVTIDLENYTTQHENEDIYVDIDHTGLFNLLSRIDFEEIPTFISAFLQIIMFNEMFKSKKHLQSFIRFISKTIFDNKILQEELFGNLNKEGQIVSPSVASQLFVVNLAINDGNKERRNKQFVSFFSKHCSDDYSVNFVYEFSIDAPAAGDLIFEGFFGNLGLWIETWLFSWYENVRQQFCSMIWSIIDKISVDEKIVILNSIFEVLLRMISSLEKIPRRNYIDIENRNTKINMPDGDFYKFFRSVMSSGFLNNELLKNSNQLYKYVLEFQNIDSPTSIPRIHLLFFIFKAISPDKGPQLFLGFDYPKFLSSLSNFDFENPLISPELSILYNIIIRTPRSLIPVFYASSVFRRSLPYIFNNHFEFANEFY</sequence>
<dbReference type="Proteomes" id="UP000001542">
    <property type="component" value="Unassembled WGS sequence"/>
</dbReference>
<dbReference type="AlphaFoldDB" id="A2DX09"/>
<evidence type="ECO:0000313" key="2">
    <source>
        <dbReference type="Proteomes" id="UP000001542"/>
    </source>
</evidence>
<dbReference type="VEuPathDB" id="TrichDB:TVAGG3_0185000"/>
<keyword evidence="2" id="KW-1185">Reference proteome</keyword>
<protein>
    <submittedName>
        <fullName evidence="1">Uncharacterized protein</fullName>
    </submittedName>
</protein>
<dbReference type="VEuPathDB" id="TrichDB:TVAG_019360"/>
<dbReference type="KEGG" id="tva:4773036"/>